<comment type="pathway">
    <text evidence="3 16">Amino-acid biosynthesis; L-methionine biosynthesis via de novo pathway; L-homoserine from L-aspartate: step 1/3.</text>
</comment>
<keyword evidence="12" id="KW-0457">Lysine biosynthesis</keyword>
<accession>A0AA45WYA9</accession>
<feature type="domain" description="CASTOR ACT" evidence="18">
    <location>
        <begin position="346"/>
        <end position="405"/>
    </location>
</feature>
<evidence type="ECO:0000256" key="10">
    <source>
        <dbReference type="ARBA" id="ARBA00022840"/>
    </source>
</evidence>
<evidence type="ECO:0000256" key="5">
    <source>
        <dbReference type="ARBA" id="ARBA00010122"/>
    </source>
</evidence>
<dbReference type="GO" id="GO:0019877">
    <property type="term" value="P:diaminopimelate biosynthetic process"/>
    <property type="evidence" value="ECO:0007669"/>
    <property type="project" value="UniProtKB-KW"/>
</dbReference>
<feature type="binding site" evidence="14">
    <location>
        <position position="85"/>
    </location>
    <ligand>
        <name>substrate</name>
    </ligand>
</feature>
<comment type="similarity">
    <text evidence="5 15">Belongs to the aspartokinase family.</text>
</comment>
<evidence type="ECO:0000313" key="20">
    <source>
        <dbReference type="Proteomes" id="UP001158066"/>
    </source>
</evidence>
<dbReference type="Pfam" id="PF00696">
    <property type="entry name" value="AA_kinase"/>
    <property type="match status" value="1"/>
</dbReference>
<keyword evidence="7 15" id="KW-0808">Transferase</keyword>
<dbReference type="SUPFAM" id="SSF53633">
    <property type="entry name" value="Carbamate kinase-like"/>
    <property type="match status" value="1"/>
</dbReference>
<dbReference type="PROSITE" id="PS00324">
    <property type="entry name" value="ASPARTOKINASE"/>
    <property type="match status" value="1"/>
</dbReference>
<dbReference type="InterPro" id="IPR001341">
    <property type="entry name" value="Asp_kinase"/>
</dbReference>
<dbReference type="InterPro" id="IPR018042">
    <property type="entry name" value="Aspartate_kinase_CS"/>
</dbReference>
<name>A0AA45WYA9_9CLOT</name>
<evidence type="ECO:0000256" key="1">
    <source>
        <dbReference type="ARBA" id="ARBA00003121"/>
    </source>
</evidence>
<dbReference type="GO" id="GO:0009089">
    <property type="term" value="P:lysine biosynthetic process via diaminopimelate"/>
    <property type="evidence" value="ECO:0007669"/>
    <property type="project" value="InterPro"/>
</dbReference>
<evidence type="ECO:0000256" key="12">
    <source>
        <dbReference type="ARBA" id="ARBA00023154"/>
    </source>
</evidence>
<comment type="function">
    <text evidence="1">Catalyzes the phosphorylation of the beta-carboxyl group of aspartic acid with ATP to yield 4-phospho-L-aspartate, which is involved in the branched biosynthetic pathway leading to the biosynthesis of amino acids threonine, isoleucine and methionine.</text>
</comment>
<dbReference type="InterPro" id="IPR005260">
    <property type="entry name" value="Asp_kin_monofn"/>
</dbReference>
<sequence>MEGRGSVNIIVQKFGGTSLAAPEAREQALIKIRQARQKDLMPVVVVSAMGRNGAPYATDTLKNLVAMEGTPTSQKNLDLLLSCGEIISAVVVSDLLEAAGHPAVALTGWQAGIVTDDHFGEADILNIENEKLLGYLEQGIIPVVTGFQGINARQEITTLGRGGSDTTAVALGAALKAECVEIYTDVNGIMTADPRVVPQACMLDEIHYDEIFQMADQGAKVIHPRAVEIARQNGVTLRIRNTMSDHPGTLICGRHQTFNTAYTTQREELLTAITQKDGLTRVVLVSQGDAATESLFFDDLAAGGISIDMINFSTDQKAFVIDNSSVSRFHQLMDSRPFTCELFPQVSKVTIIGNRMTGIPGVMATVMRALTDQGIPLLQSSDSHATISCLVPSSEAHRAVQALHQAFGLDRRKSNS</sequence>
<evidence type="ECO:0000256" key="9">
    <source>
        <dbReference type="ARBA" id="ARBA00022777"/>
    </source>
</evidence>
<evidence type="ECO:0000259" key="18">
    <source>
        <dbReference type="Pfam" id="PF13840"/>
    </source>
</evidence>
<organism evidence="19 20">
    <name type="scientific">Anoxynatronum buryatiense</name>
    <dbReference type="NCBI Taxonomy" id="489973"/>
    <lineage>
        <taxon>Bacteria</taxon>
        <taxon>Bacillati</taxon>
        <taxon>Bacillota</taxon>
        <taxon>Clostridia</taxon>
        <taxon>Eubacteriales</taxon>
        <taxon>Clostridiaceae</taxon>
        <taxon>Anoxynatronum</taxon>
    </lineage>
</organism>
<dbReference type="Pfam" id="PF13840">
    <property type="entry name" value="ACT_7"/>
    <property type="match status" value="1"/>
</dbReference>
<evidence type="ECO:0000313" key="19">
    <source>
        <dbReference type="EMBL" id="SMP68187.1"/>
    </source>
</evidence>
<feature type="binding site" evidence="14">
    <location>
        <begin position="184"/>
        <end position="185"/>
    </location>
    <ligand>
        <name>ATP</name>
        <dbReference type="ChEBI" id="CHEBI:30616"/>
    </ligand>
</feature>
<dbReference type="Gene3D" id="3.40.1160.10">
    <property type="entry name" value="Acetylglutamate kinase-like"/>
    <property type="match status" value="1"/>
</dbReference>
<evidence type="ECO:0000256" key="11">
    <source>
        <dbReference type="ARBA" id="ARBA00022915"/>
    </source>
</evidence>
<evidence type="ECO:0000256" key="13">
    <source>
        <dbReference type="ARBA" id="ARBA00047872"/>
    </source>
</evidence>
<dbReference type="NCBIfam" id="NF006068">
    <property type="entry name" value="PRK08210.1"/>
    <property type="match status" value="1"/>
</dbReference>
<dbReference type="EMBL" id="FXUF01000016">
    <property type="protein sequence ID" value="SMP68187.1"/>
    <property type="molecule type" value="Genomic_DNA"/>
</dbReference>
<evidence type="ECO:0000256" key="7">
    <source>
        <dbReference type="ARBA" id="ARBA00022679"/>
    </source>
</evidence>
<keyword evidence="8 14" id="KW-0547">Nucleotide-binding</keyword>
<keyword evidence="6 16" id="KW-0028">Amino-acid biosynthesis</keyword>
<keyword evidence="9 15" id="KW-0418">Kinase</keyword>
<comment type="pathway">
    <text evidence="4 16">Amino-acid biosynthesis; L-threonine biosynthesis; L-threonine from L-aspartate: step 1/5.</text>
</comment>
<dbReference type="InterPro" id="IPR045865">
    <property type="entry name" value="ACT-like_dom_sf"/>
</dbReference>
<dbReference type="PANTHER" id="PTHR21499">
    <property type="entry name" value="ASPARTATE KINASE"/>
    <property type="match status" value="1"/>
</dbReference>
<dbReference type="SUPFAM" id="SSF55021">
    <property type="entry name" value="ACT-like"/>
    <property type="match status" value="2"/>
</dbReference>
<dbReference type="PIRSF" id="PIRSF000726">
    <property type="entry name" value="Asp_kin"/>
    <property type="match status" value="1"/>
</dbReference>
<proteinExistence type="inferred from homology"/>
<dbReference type="Proteomes" id="UP001158066">
    <property type="component" value="Unassembled WGS sequence"/>
</dbReference>
<dbReference type="EC" id="2.7.2.4" evidence="15"/>
<keyword evidence="20" id="KW-1185">Reference proteome</keyword>
<protein>
    <recommendedName>
        <fullName evidence="15">Aspartokinase</fullName>
        <ecNumber evidence="15">2.7.2.4</ecNumber>
    </recommendedName>
</protein>
<keyword evidence="11" id="KW-0220">Diaminopimelate biosynthesis</keyword>
<dbReference type="InterPro" id="IPR027795">
    <property type="entry name" value="CASTOR_ACT_dom"/>
</dbReference>
<evidence type="ECO:0000256" key="8">
    <source>
        <dbReference type="ARBA" id="ARBA00022741"/>
    </source>
</evidence>
<dbReference type="InterPro" id="IPR036393">
    <property type="entry name" value="AceGlu_kinase-like_sf"/>
</dbReference>
<feature type="binding site" evidence="14">
    <location>
        <begin position="220"/>
        <end position="221"/>
    </location>
    <ligand>
        <name>ATP</name>
        <dbReference type="ChEBI" id="CHEBI:30616"/>
    </ligand>
</feature>
<comment type="pathway">
    <text evidence="2 16">Amino-acid biosynthesis; L-lysine biosynthesis via DAP pathway; (S)-tetrahydrodipicolinate from L-aspartate: step 1/4.</text>
</comment>
<dbReference type="GO" id="GO:0009090">
    <property type="term" value="P:homoserine biosynthetic process"/>
    <property type="evidence" value="ECO:0007669"/>
    <property type="project" value="TreeGrafter"/>
</dbReference>
<dbReference type="GO" id="GO:0005829">
    <property type="term" value="C:cytosol"/>
    <property type="evidence" value="ECO:0007669"/>
    <property type="project" value="TreeGrafter"/>
</dbReference>
<reference evidence="19" key="1">
    <citation type="submission" date="2017-05" db="EMBL/GenBank/DDBJ databases">
        <authorList>
            <person name="Varghese N."/>
            <person name="Submissions S."/>
        </authorList>
    </citation>
    <scope>NUCLEOTIDE SEQUENCE</scope>
    <source>
        <strain evidence="19">Su22</strain>
    </source>
</reference>
<comment type="caution">
    <text evidence="19">The sequence shown here is derived from an EMBL/GenBank/DDBJ whole genome shotgun (WGS) entry which is preliminary data.</text>
</comment>
<dbReference type="PANTHER" id="PTHR21499:SF3">
    <property type="entry name" value="ASPARTOKINASE"/>
    <property type="match status" value="1"/>
</dbReference>
<keyword evidence="10 14" id="KW-0067">ATP-binding</keyword>
<dbReference type="NCBIfam" id="TIGR00657">
    <property type="entry name" value="asp_kinases"/>
    <property type="match status" value="1"/>
</dbReference>
<dbReference type="InterPro" id="IPR001048">
    <property type="entry name" value="Asp/Glu/Uridylate_kinase"/>
</dbReference>
<feature type="domain" description="Aspartate/glutamate/uridylate kinase" evidence="17">
    <location>
        <begin position="8"/>
        <end position="241"/>
    </location>
</feature>
<gene>
    <name evidence="19" type="ORF">SAMN06296020_11666</name>
</gene>
<comment type="catalytic activity">
    <reaction evidence="13 15">
        <text>L-aspartate + ATP = 4-phospho-L-aspartate + ADP</text>
        <dbReference type="Rhea" id="RHEA:23776"/>
        <dbReference type="ChEBI" id="CHEBI:29991"/>
        <dbReference type="ChEBI" id="CHEBI:30616"/>
        <dbReference type="ChEBI" id="CHEBI:57535"/>
        <dbReference type="ChEBI" id="CHEBI:456216"/>
        <dbReference type="EC" id="2.7.2.4"/>
    </reaction>
</comment>
<evidence type="ECO:0000256" key="14">
    <source>
        <dbReference type="PIRSR" id="PIRSR000726-1"/>
    </source>
</evidence>
<evidence type="ECO:0000256" key="3">
    <source>
        <dbReference type="ARBA" id="ARBA00004986"/>
    </source>
</evidence>
<dbReference type="AlphaFoldDB" id="A0AA45WYA9"/>
<dbReference type="GO" id="GO:0004072">
    <property type="term" value="F:aspartate kinase activity"/>
    <property type="evidence" value="ECO:0007669"/>
    <property type="project" value="UniProtKB-EC"/>
</dbReference>
<evidence type="ECO:0000256" key="6">
    <source>
        <dbReference type="ARBA" id="ARBA00022605"/>
    </source>
</evidence>
<feature type="binding site" evidence="14">
    <location>
        <position position="58"/>
    </location>
    <ligand>
        <name>substrate</name>
    </ligand>
</feature>
<evidence type="ECO:0000256" key="2">
    <source>
        <dbReference type="ARBA" id="ARBA00004766"/>
    </source>
</evidence>
<dbReference type="GO" id="GO:0005524">
    <property type="term" value="F:ATP binding"/>
    <property type="evidence" value="ECO:0007669"/>
    <property type="project" value="UniProtKB-KW"/>
</dbReference>
<evidence type="ECO:0000256" key="15">
    <source>
        <dbReference type="RuleBase" id="RU003448"/>
    </source>
</evidence>
<evidence type="ECO:0000259" key="17">
    <source>
        <dbReference type="Pfam" id="PF00696"/>
    </source>
</evidence>
<feature type="binding site" evidence="14">
    <location>
        <begin position="13"/>
        <end position="16"/>
    </location>
    <ligand>
        <name>ATP</name>
        <dbReference type="ChEBI" id="CHEBI:30616"/>
    </ligand>
</feature>
<dbReference type="Gene3D" id="3.30.2130.10">
    <property type="entry name" value="VC0802-like"/>
    <property type="match status" value="1"/>
</dbReference>
<evidence type="ECO:0000256" key="16">
    <source>
        <dbReference type="RuleBase" id="RU004249"/>
    </source>
</evidence>
<feature type="binding site" evidence="14">
    <location>
        <position position="195"/>
    </location>
    <ligand>
        <name>ATP</name>
        <dbReference type="ChEBI" id="CHEBI:30616"/>
    </ligand>
</feature>
<evidence type="ECO:0000256" key="4">
    <source>
        <dbReference type="ARBA" id="ARBA00005139"/>
    </source>
</evidence>